<gene>
    <name evidence="1" type="ORF">PYS65_34845</name>
</gene>
<dbReference type="EMBL" id="CP121683">
    <property type="protein sequence ID" value="WGD45246.1"/>
    <property type="molecule type" value="Genomic_DNA"/>
</dbReference>
<accession>A0ABY8KEN0</accession>
<keyword evidence="2" id="KW-1185">Reference proteome</keyword>
<sequence>MSACIISCATPDAAQERGFAARIGPGDHQQWHPVGVDVVADHPLLAAQTQAGVVEAAAAQGGRSSGQSCGEGEAERLLLGRKPLMEVQAAHVEAELGAVPLE</sequence>
<geneLocation type="plasmid" evidence="1 2">
    <name>punmamed2</name>
</geneLocation>
<proteinExistence type="predicted"/>
<dbReference type="RefSeq" id="WP_279338266.1">
    <property type="nucleotide sequence ID" value="NZ_CP121683.1"/>
</dbReference>
<name>A0ABY8KEN0_9ACTN</name>
<reference evidence="1 2" key="1">
    <citation type="submission" date="2023-03" db="EMBL/GenBank/DDBJ databases">
        <authorList>
            <person name="Mo P."/>
        </authorList>
    </citation>
    <scope>NUCLEOTIDE SEQUENCE [LARGE SCALE GENOMIC DNA]</scope>
    <source>
        <strain evidence="1 2">HUAS 5</strain>
        <plasmid evidence="1 2">punmamed2</plasmid>
    </source>
</reference>
<organism evidence="1 2">
    <name type="scientific">Streptomyces cathayae</name>
    <dbReference type="NCBI Taxonomy" id="3031124"/>
    <lineage>
        <taxon>Bacteria</taxon>
        <taxon>Bacillati</taxon>
        <taxon>Actinomycetota</taxon>
        <taxon>Actinomycetes</taxon>
        <taxon>Kitasatosporales</taxon>
        <taxon>Streptomycetaceae</taxon>
        <taxon>Streptomyces</taxon>
    </lineage>
</organism>
<protein>
    <submittedName>
        <fullName evidence="1">Uncharacterized protein</fullName>
    </submittedName>
</protein>
<evidence type="ECO:0000313" key="1">
    <source>
        <dbReference type="EMBL" id="WGD45246.1"/>
    </source>
</evidence>
<dbReference type="Proteomes" id="UP001216440">
    <property type="component" value="Plasmid punmamed2"/>
</dbReference>
<evidence type="ECO:0000313" key="2">
    <source>
        <dbReference type="Proteomes" id="UP001216440"/>
    </source>
</evidence>
<keyword evidence="1" id="KW-0614">Plasmid</keyword>